<dbReference type="InterPro" id="IPR011013">
    <property type="entry name" value="Gal_mutarotase_sf_dom"/>
</dbReference>
<protein>
    <recommendedName>
        <fullName evidence="4">Putative glucose-6-phosphate 1-epimerase</fullName>
        <ecNumber evidence="4">5.1.3.15</ecNumber>
    </recommendedName>
</protein>
<evidence type="ECO:0000256" key="4">
    <source>
        <dbReference type="PIRNR" id="PIRNR016020"/>
    </source>
</evidence>
<name>A0ABQ3AYD8_9GAMM</name>
<dbReference type="PANTHER" id="PTHR11122">
    <property type="entry name" value="APOSPORY-ASSOCIATED PROTEIN C-RELATED"/>
    <property type="match status" value="1"/>
</dbReference>
<dbReference type="InterPro" id="IPR014718">
    <property type="entry name" value="GH-type_carb-bd"/>
</dbReference>
<dbReference type="CDD" id="cd09020">
    <property type="entry name" value="D-hex-6-P-epi_like"/>
    <property type="match status" value="1"/>
</dbReference>
<proteinExistence type="inferred from homology"/>
<evidence type="ECO:0000256" key="3">
    <source>
        <dbReference type="ARBA" id="ARBA00023235"/>
    </source>
</evidence>
<comment type="catalytic activity">
    <reaction evidence="1">
        <text>alpha-D-glucose 6-phosphate = beta-D-glucose 6-phosphate</text>
        <dbReference type="Rhea" id="RHEA:16249"/>
        <dbReference type="ChEBI" id="CHEBI:58225"/>
        <dbReference type="ChEBI" id="CHEBI:58247"/>
        <dbReference type="EC" id="5.1.3.15"/>
    </reaction>
</comment>
<dbReference type="PIRSF" id="PIRSF016020">
    <property type="entry name" value="PHexose_mutarotase"/>
    <property type="match status" value="1"/>
</dbReference>
<dbReference type="EC" id="5.1.3.15" evidence="4"/>
<dbReference type="PANTHER" id="PTHR11122:SF13">
    <property type="entry name" value="GLUCOSE-6-PHOSPHATE 1-EPIMERASE"/>
    <property type="match status" value="1"/>
</dbReference>
<evidence type="ECO:0000313" key="6">
    <source>
        <dbReference type="Proteomes" id="UP000619761"/>
    </source>
</evidence>
<dbReference type="SUPFAM" id="SSF74650">
    <property type="entry name" value="Galactose mutarotase-like"/>
    <property type="match status" value="1"/>
</dbReference>
<evidence type="ECO:0000256" key="1">
    <source>
        <dbReference type="ARBA" id="ARBA00001096"/>
    </source>
</evidence>
<dbReference type="Gene3D" id="2.70.98.10">
    <property type="match status" value="1"/>
</dbReference>
<gene>
    <name evidence="5" type="primary">yeaD</name>
    <name evidence="5" type="ORF">GCM10011613_10560</name>
</gene>
<dbReference type="Proteomes" id="UP000619761">
    <property type="component" value="Unassembled WGS sequence"/>
</dbReference>
<dbReference type="InterPro" id="IPR025532">
    <property type="entry name" value="G6P_1-epimerase"/>
</dbReference>
<keyword evidence="6" id="KW-1185">Reference proteome</keyword>
<reference evidence="6" key="1">
    <citation type="journal article" date="2019" name="Int. J. Syst. Evol. Microbiol.">
        <title>The Global Catalogue of Microorganisms (GCM) 10K type strain sequencing project: providing services to taxonomists for standard genome sequencing and annotation.</title>
        <authorList>
            <consortium name="The Broad Institute Genomics Platform"/>
            <consortium name="The Broad Institute Genome Sequencing Center for Infectious Disease"/>
            <person name="Wu L."/>
            <person name="Ma J."/>
        </authorList>
    </citation>
    <scope>NUCLEOTIDE SEQUENCE [LARGE SCALE GENOMIC DNA]</scope>
    <source>
        <strain evidence="6">KCTC 32239</strain>
    </source>
</reference>
<accession>A0ABQ3AYD8</accession>
<keyword evidence="3 4" id="KW-0413">Isomerase</keyword>
<dbReference type="EMBL" id="BMYZ01000001">
    <property type="protein sequence ID" value="GGY68241.1"/>
    <property type="molecule type" value="Genomic_DNA"/>
</dbReference>
<sequence length="316" mass="34219">MVVIMSLLTPQSSLNSELNTLIARCDFLELTSSDKAFPNSKGEGLPILRVNTAACNALIALQGAHLLSFQTRNGKPLLWVSPNCDFTPGLALRGGIPVCLPWFGPNTQDPKKPKHGFARNRDWQLSDAKLQADGSAQLVFNFISSANELFDFDFTAQLTMTLGASIKLAISIKNTDTKPFDCSWVLHSYHPVESLQTVRVQGLAGRTYLDNLENHAVKTQDGDVSFPAEVDRVYPAIENAVRIASKPAIEITHNNCPSVVVWNPGATNAAKIADIGAGHEQGYICVERGAVLAEKWHLTAGEAKSAAVEIKEISAI</sequence>
<organism evidence="5 6">
    <name type="scientific">Cellvibrio zantedeschiae</name>
    <dbReference type="NCBI Taxonomy" id="1237077"/>
    <lineage>
        <taxon>Bacteria</taxon>
        <taxon>Pseudomonadati</taxon>
        <taxon>Pseudomonadota</taxon>
        <taxon>Gammaproteobacteria</taxon>
        <taxon>Cellvibrionales</taxon>
        <taxon>Cellvibrionaceae</taxon>
        <taxon>Cellvibrio</taxon>
    </lineage>
</organism>
<dbReference type="Pfam" id="PF01263">
    <property type="entry name" value="Aldose_epim"/>
    <property type="match status" value="1"/>
</dbReference>
<comment type="similarity">
    <text evidence="2 4">Belongs to the glucose-6-phosphate 1-epimerase family.</text>
</comment>
<comment type="caution">
    <text evidence="5">The sequence shown here is derived from an EMBL/GenBank/DDBJ whole genome shotgun (WGS) entry which is preliminary data.</text>
</comment>
<evidence type="ECO:0000256" key="2">
    <source>
        <dbReference type="ARBA" id="ARBA00005866"/>
    </source>
</evidence>
<dbReference type="InterPro" id="IPR008183">
    <property type="entry name" value="Aldose_1/G6P_1-epimerase"/>
</dbReference>
<evidence type="ECO:0000313" key="5">
    <source>
        <dbReference type="EMBL" id="GGY68241.1"/>
    </source>
</evidence>